<proteinExistence type="predicted"/>
<evidence type="ECO:0000313" key="2">
    <source>
        <dbReference type="Proteomes" id="UP000325315"/>
    </source>
</evidence>
<sequence>MFLGHVVFVEGSMLTQRRSMRNYSTHNLKLAAALNLRQRHWIELLKDCNCVIEYHLGKANVVYDVLSQKVMVEL</sequence>
<reference evidence="2" key="1">
    <citation type="journal article" date="2019" name="Plant Biotechnol. J.">
        <title>Genome sequencing of the Australian wild diploid species Gossypium australe highlights disease resistance and delayed gland morphogenesis.</title>
        <authorList>
            <person name="Cai Y."/>
            <person name="Cai X."/>
            <person name="Wang Q."/>
            <person name="Wang P."/>
            <person name="Zhang Y."/>
            <person name="Cai C."/>
            <person name="Xu Y."/>
            <person name="Wang K."/>
            <person name="Zhou Z."/>
            <person name="Wang C."/>
            <person name="Geng S."/>
            <person name="Li B."/>
            <person name="Dong Q."/>
            <person name="Hou Y."/>
            <person name="Wang H."/>
            <person name="Ai P."/>
            <person name="Liu Z."/>
            <person name="Yi F."/>
            <person name="Sun M."/>
            <person name="An G."/>
            <person name="Cheng J."/>
            <person name="Zhang Y."/>
            <person name="Shi Q."/>
            <person name="Xie Y."/>
            <person name="Shi X."/>
            <person name="Chang Y."/>
            <person name="Huang F."/>
            <person name="Chen Y."/>
            <person name="Hong S."/>
            <person name="Mi L."/>
            <person name="Sun Q."/>
            <person name="Zhang L."/>
            <person name="Zhou B."/>
            <person name="Peng R."/>
            <person name="Zhang X."/>
            <person name="Liu F."/>
        </authorList>
    </citation>
    <scope>NUCLEOTIDE SEQUENCE [LARGE SCALE GENOMIC DNA]</scope>
    <source>
        <strain evidence="2">cv. PA1801</strain>
    </source>
</reference>
<dbReference type="Proteomes" id="UP000325315">
    <property type="component" value="Unassembled WGS sequence"/>
</dbReference>
<protein>
    <submittedName>
        <fullName evidence="1">Terpene synthase 10-like</fullName>
    </submittedName>
</protein>
<evidence type="ECO:0000313" key="1">
    <source>
        <dbReference type="EMBL" id="KAA3487745.1"/>
    </source>
</evidence>
<dbReference type="EMBL" id="SMMG02000001">
    <property type="protein sequence ID" value="KAA3487745.1"/>
    <property type="molecule type" value="Genomic_DNA"/>
</dbReference>
<dbReference type="AlphaFoldDB" id="A0A5B6X422"/>
<dbReference type="OrthoDB" id="1938712at2759"/>
<accession>A0A5B6X422</accession>
<comment type="caution">
    <text evidence="1">The sequence shown here is derived from an EMBL/GenBank/DDBJ whole genome shotgun (WGS) entry which is preliminary data.</text>
</comment>
<gene>
    <name evidence="1" type="ORF">EPI10_031556</name>
</gene>
<keyword evidence="2" id="KW-1185">Reference proteome</keyword>
<name>A0A5B6X422_9ROSI</name>
<organism evidence="1 2">
    <name type="scientific">Gossypium australe</name>
    <dbReference type="NCBI Taxonomy" id="47621"/>
    <lineage>
        <taxon>Eukaryota</taxon>
        <taxon>Viridiplantae</taxon>
        <taxon>Streptophyta</taxon>
        <taxon>Embryophyta</taxon>
        <taxon>Tracheophyta</taxon>
        <taxon>Spermatophyta</taxon>
        <taxon>Magnoliopsida</taxon>
        <taxon>eudicotyledons</taxon>
        <taxon>Gunneridae</taxon>
        <taxon>Pentapetalae</taxon>
        <taxon>rosids</taxon>
        <taxon>malvids</taxon>
        <taxon>Malvales</taxon>
        <taxon>Malvaceae</taxon>
        <taxon>Malvoideae</taxon>
        <taxon>Gossypium</taxon>
    </lineage>
</organism>